<comment type="caution">
    <text evidence="5">The sequence shown here is derived from an EMBL/GenBank/DDBJ whole genome shotgun (WGS) entry which is preliminary data.</text>
</comment>
<evidence type="ECO:0000313" key="6">
    <source>
        <dbReference type="Proteomes" id="UP000193689"/>
    </source>
</evidence>
<dbReference type="RefSeq" id="XP_040711465.1">
    <property type="nucleotide sequence ID" value="XM_040865602.1"/>
</dbReference>
<dbReference type="InterPro" id="IPR016169">
    <property type="entry name" value="FAD-bd_PCMH_sub2"/>
</dbReference>
<organism evidence="5 6">
    <name type="scientific">Pseudomassariella vexata</name>
    <dbReference type="NCBI Taxonomy" id="1141098"/>
    <lineage>
        <taxon>Eukaryota</taxon>
        <taxon>Fungi</taxon>
        <taxon>Dikarya</taxon>
        <taxon>Ascomycota</taxon>
        <taxon>Pezizomycotina</taxon>
        <taxon>Sordariomycetes</taxon>
        <taxon>Xylariomycetidae</taxon>
        <taxon>Amphisphaeriales</taxon>
        <taxon>Pseudomassariaceae</taxon>
        <taxon>Pseudomassariella</taxon>
    </lineage>
</organism>
<dbReference type="InParanoid" id="A0A1Y2DH29"/>
<dbReference type="InterPro" id="IPR050432">
    <property type="entry name" value="FAD-linked_Oxidoreductases_BP"/>
</dbReference>
<dbReference type="Gene3D" id="3.30.465.10">
    <property type="match status" value="2"/>
</dbReference>
<feature type="chain" id="PRO_5013163990" evidence="3">
    <location>
        <begin position="22"/>
        <end position="574"/>
    </location>
</feature>
<dbReference type="GO" id="GO:0016491">
    <property type="term" value="F:oxidoreductase activity"/>
    <property type="evidence" value="ECO:0007669"/>
    <property type="project" value="UniProtKB-KW"/>
</dbReference>
<proteinExistence type="inferred from homology"/>
<evidence type="ECO:0000256" key="2">
    <source>
        <dbReference type="ARBA" id="ARBA00023002"/>
    </source>
</evidence>
<dbReference type="Proteomes" id="UP000193689">
    <property type="component" value="Unassembled WGS sequence"/>
</dbReference>
<dbReference type="Pfam" id="PF01565">
    <property type="entry name" value="FAD_binding_4"/>
    <property type="match status" value="1"/>
</dbReference>
<dbReference type="STRING" id="1141098.A0A1Y2DH29"/>
<dbReference type="InterPro" id="IPR006094">
    <property type="entry name" value="Oxid_FAD_bind_N"/>
</dbReference>
<evidence type="ECO:0000259" key="4">
    <source>
        <dbReference type="PROSITE" id="PS51387"/>
    </source>
</evidence>
<evidence type="ECO:0000313" key="5">
    <source>
        <dbReference type="EMBL" id="ORY58548.1"/>
    </source>
</evidence>
<dbReference type="InterPro" id="IPR036318">
    <property type="entry name" value="FAD-bd_PCMH-like_sf"/>
</dbReference>
<evidence type="ECO:0000256" key="1">
    <source>
        <dbReference type="ARBA" id="ARBA00005466"/>
    </source>
</evidence>
<sequence>MRSLTIPTALVAVLHAAATTALVPVYPPRDAASDCYCLPGDSCWPSASIWDGLNTTVSGRLVATVPVGSPCHDPTYDAEACAALQADWTSPETHIPSSSSVMQAFFANQSCDPFTDRSTPCLLGNYVSYAVNVTSNEDVIAALAFAQTNNIRVLVRNTGHDFLGRSTGAGALAIWTHHLKSVEFLDYSDSYYSGSAVKVGAGVEGYEALEAAAAEGVVIVTGECPTVGMAGGYTQGGGHSALTTTFGMAADQTLEFEVVTAAGDVVTASRTENSDLYWALSGGGGGTYGVVTSMTVRTHPDATVGGASLQLAAVYTTQDNFFEAVAQFHALLPAMIDQGAMVVYYVSSAVLVVNPITIYNSTGDHIKDTVLAPFLAVLGNLSIPYSASYTSLPYRDHYDTYMGPLPYGHVAVEEYQFGSRLIPRDVLENNNDAFQAVLRNLTENGVLAVGDGLNASAKFDVSNAVNPAWRDAGVHMQLTTAWDSTAPWEDMVAAQVQMTNEFVPQIEAVTPGSGAYFNEADFNQPNWQETFFGDNYDKLLTIKQTWDPNGVFYALKGVGSDAWTVAADGRMCRA</sequence>
<dbReference type="PROSITE" id="PS51387">
    <property type="entry name" value="FAD_PCMH"/>
    <property type="match status" value="1"/>
</dbReference>
<feature type="signal peptide" evidence="3">
    <location>
        <begin position="1"/>
        <end position="21"/>
    </location>
</feature>
<dbReference type="AlphaFoldDB" id="A0A1Y2DH29"/>
<accession>A0A1Y2DH29</accession>
<dbReference type="Pfam" id="PF08031">
    <property type="entry name" value="BBE"/>
    <property type="match status" value="1"/>
</dbReference>
<keyword evidence="6" id="KW-1185">Reference proteome</keyword>
<dbReference type="PANTHER" id="PTHR13878">
    <property type="entry name" value="GULONOLACTONE OXIDASE"/>
    <property type="match status" value="1"/>
</dbReference>
<name>A0A1Y2DH29_9PEZI</name>
<feature type="domain" description="FAD-binding PCMH-type" evidence="4">
    <location>
        <begin position="123"/>
        <end position="301"/>
    </location>
</feature>
<dbReference type="SUPFAM" id="SSF56176">
    <property type="entry name" value="FAD-binding/transporter-associated domain-like"/>
    <property type="match status" value="1"/>
</dbReference>
<protein>
    <submittedName>
        <fullName evidence="5">FAD/FMN-containing dehydrogenase</fullName>
    </submittedName>
</protein>
<dbReference type="OrthoDB" id="9983560at2759"/>
<gene>
    <name evidence="5" type="ORF">BCR38DRAFT_74374</name>
</gene>
<evidence type="ECO:0000256" key="3">
    <source>
        <dbReference type="SAM" id="SignalP"/>
    </source>
</evidence>
<keyword evidence="3" id="KW-0732">Signal</keyword>
<dbReference type="GO" id="GO:0071949">
    <property type="term" value="F:FAD binding"/>
    <property type="evidence" value="ECO:0007669"/>
    <property type="project" value="InterPro"/>
</dbReference>
<reference evidence="5 6" key="1">
    <citation type="submission" date="2016-07" db="EMBL/GenBank/DDBJ databases">
        <title>Pervasive Adenine N6-methylation of Active Genes in Fungi.</title>
        <authorList>
            <consortium name="DOE Joint Genome Institute"/>
            <person name="Mondo S.J."/>
            <person name="Dannebaum R.O."/>
            <person name="Kuo R.C."/>
            <person name="Labutti K."/>
            <person name="Haridas S."/>
            <person name="Kuo A."/>
            <person name="Salamov A."/>
            <person name="Ahrendt S.R."/>
            <person name="Lipzen A."/>
            <person name="Sullivan W."/>
            <person name="Andreopoulos W.B."/>
            <person name="Clum A."/>
            <person name="Lindquist E."/>
            <person name="Daum C."/>
            <person name="Ramamoorthy G.K."/>
            <person name="Gryganskyi A."/>
            <person name="Culley D."/>
            <person name="Magnuson J.K."/>
            <person name="James T.Y."/>
            <person name="O'Malley M.A."/>
            <person name="Stajich J.E."/>
            <person name="Spatafora J.W."/>
            <person name="Visel A."/>
            <person name="Grigoriev I.V."/>
        </authorList>
    </citation>
    <scope>NUCLEOTIDE SEQUENCE [LARGE SCALE GENOMIC DNA]</scope>
    <source>
        <strain evidence="5 6">CBS 129021</strain>
    </source>
</reference>
<comment type="similarity">
    <text evidence="1">Belongs to the oxygen-dependent FAD-linked oxidoreductase family.</text>
</comment>
<dbReference type="InterPro" id="IPR012951">
    <property type="entry name" value="BBE"/>
</dbReference>
<dbReference type="GeneID" id="63781814"/>
<dbReference type="PANTHER" id="PTHR13878:SF91">
    <property type="entry name" value="FAD BINDING DOMAIN PROTEIN (AFU_ORTHOLOGUE AFUA_6G12070)-RELATED"/>
    <property type="match status" value="1"/>
</dbReference>
<keyword evidence="2" id="KW-0560">Oxidoreductase</keyword>
<dbReference type="InterPro" id="IPR016166">
    <property type="entry name" value="FAD-bd_PCMH"/>
</dbReference>
<dbReference type="EMBL" id="MCFJ01000016">
    <property type="protein sequence ID" value="ORY58548.1"/>
    <property type="molecule type" value="Genomic_DNA"/>
</dbReference>